<dbReference type="OrthoDB" id="542094at2759"/>
<dbReference type="PaxDb" id="3055-EDO98632"/>
<dbReference type="EMBL" id="CM008964">
    <property type="protein sequence ID" value="PNW85998.1"/>
    <property type="molecule type" value="Genomic_DNA"/>
</dbReference>
<dbReference type="GeneID" id="66053021"/>
<dbReference type="InParanoid" id="A0A2K3DZN6"/>
<dbReference type="RefSeq" id="XP_042926649.1">
    <property type="nucleotide sequence ID" value="XM_043061429.1"/>
</dbReference>
<sequence>MPGAARRIRDSSVRAALLLVALAAAGVNGYAKYWWEPAIGVMPDGNPCHAHPERAYYDLTDAEGFFLESPHGIPYHEDGITFEFREQTGGDLTTRVCPGANYTGKLSLPVLGLALLSMSEGRFLSPGPTPGCRNRVDLGASSSPRAQTSFAFAFAVPCNLTGDLEFRVTAAQRGYPSTWMQAAATLAAAGPGECPQQQRVLACGADASGGGTLDPADPKLQPDPVEPTPSSAAGPQPQSPAPAPHPPGKGPKQQGAKPSRQQPKRRRPPPQGSAAAARASRPPPGRQSPPPRKSLQRR</sequence>
<reference evidence="2 3" key="1">
    <citation type="journal article" date="2007" name="Science">
        <title>The Chlamydomonas genome reveals the evolution of key animal and plant functions.</title>
        <authorList>
            <person name="Merchant S.S."/>
            <person name="Prochnik S.E."/>
            <person name="Vallon O."/>
            <person name="Harris E.H."/>
            <person name="Karpowicz S.J."/>
            <person name="Witman G.B."/>
            <person name="Terry A."/>
            <person name="Salamov A."/>
            <person name="Fritz-Laylin L.K."/>
            <person name="Marechal-Drouard L."/>
            <person name="Marshall W.F."/>
            <person name="Qu L.H."/>
            <person name="Nelson D.R."/>
            <person name="Sanderfoot A.A."/>
            <person name="Spalding M.H."/>
            <person name="Kapitonov V.V."/>
            <person name="Ren Q."/>
            <person name="Ferris P."/>
            <person name="Lindquist E."/>
            <person name="Shapiro H."/>
            <person name="Lucas S.M."/>
            <person name="Grimwood J."/>
            <person name="Schmutz J."/>
            <person name="Cardol P."/>
            <person name="Cerutti H."/>
            <person name="Chanfreau G."/>
            <person name="Chen C.L."/>
            <person name="Cognat V."/>
            <person name="Croft M.T."/>
            <person name="Dent R."/>
            <person name="Dutcher S."/>
            <person name="Fernandez E."/>
            <person name="Fukuzawa H."/>
            <person name="Gonzalez-Ballester D."/>
            <person name="Gonzalez-Halphen D."/>
            <person name="Hallmann A."/>
            <person name="Hanikenne M."/>
            <person name="Hippler M."/>
            <person name="Inwood W."/>
            <person name="Jabbari K."/>
            <person name="Kalanon M."/>
            <person name="Kuras R."/>
            <person name="Lefebvre P.A."/>
            <person name="Lemaire S.D."/>
            <person name="Lobanov A.V."/>
            <person name="Lohr M."/>
            <person name="Manuell A."/>
            <person name="Meier I."/>
            <person name="Mets L."/>
            <person name="Mittag M."/>
            <person name="Mittelmeier T."/>
            <person name="Moroney J.V."/>
            <person name="Moseley J."/>
            <person name="Napoli C."/>
            <person name="Nedelcu A.M."/>
            <person name="Niyogi K."/>
            <person name="Novoselov S.V."/>
            <person name="Paulsen I.T."/>
            <person name="Pazour G."/>
            <person name="Purton S."/>
            <person name="Ral J.P."/>
            <person name="Riano-Pachon D.M."/>
            <person name="Riekhof W."/>
            <person name="Rymarquis L."/>
            <person name="Schroda M."/>
            <person name="Stern D."/>
            <person name="Umen J."/>
            <person name="Willows R."/>
            <person name="Wilson N."/>
            <person name="Zimmer S.L."/>
            <person name="Allmer J."/>
            <person name="Balk J."/>
            <person name="Bisova K."/>
            <person name="Chen C.J."/>
            <person name="Elias M."/>
            <person name="Gendler K."/>
            <person name="Hauser C."/>
            <person name="Lamb M.R."/>
            <person name="Ledford H."/>
            <person name="Long J.C."/>
            <person name="Minagawa J."/>
            <person name="Page M.D."/>
            <person name="Pan J."/>
            <person name="Pootakham W."/>
            <person name="Roje S."/>
            <person name="Rose A."/>
            <person name="Stahlberg E."/>
            <person name="Terauchi A.M."/>
            <person name="Yang P."/>
            <person name="Ball S."/>
            <person name="Bowler C."/>
            <person name="Dieckmann C.L."/>
            <person name="Gladyshev V.N."/>
            <person name="Green P."/>
            <person name="Jorgensen R."/>
            <person name="Mayfield S."/>
            <person name="Mueller-Roeber B."/>
            <person name="Rajamani S."/>
            <person name="Sayre R.T."/>
            <person name="Brokstein P."/>
            <person name="Dubchak I."/>
            <person name="Goodstein D."/>
            <person name="Hornick L."/>
            <person name="Huang Y.W."/>
            <person name="Jhaveri J."/>
            <person name="Luo Y."/>
            <person name="Martinez D."/>
            <person name="Ngau W.C."/>
            <person name="Otillar B."/>
            <person name="Poliakov A."/>
            <person name="Porter A."/>
            <person name="Szajkowski L."/>
            <person name="Werner G."/>
            <person name="Zhou K."/>
            <person name="Grigoriev I.V."/>
            <person name="Rokhsar D.S."/>
            <person name="Grossman A.R."/>
        </authorList>
    </citation>
    <scope>NUCLEOTIDE SEQUENCE [LARGE SCALE GENOMIC DNA]</scope>
    <source>
        <strain evidence="3">CC-503</strain>
    </source>
</reference>
<proteinExistence type="predicted"/>
<evidence type="ECO:0000256" key="1">
    <source>
        <dbReference type="SAM" id="MobiDB-lite"/>
    </source>
</evidence>
<protein>
    <submittedName>
        <fullName evidence="2">Uncharacterized protein</fullName>
    </submittedName>
</protein>
<evidence type="ECO:0000313" key="3">
    <source>
        <dbReference type="Proteomes" id="UP000006906"/>
    </source>
</evidence>
<feature type="compositionally biased region" description="Low complexity" evidence="1">
    <location>
        <begin position="250"/>
        <end position="261"/>
    </location>
</feature>
<dbReference type="ExpressionAtlas" id="A0A2K3DZN6">
    <property type="expression patterns" value="baseline and differential"/>
</dbReference>
<dbReference type="Gramene" id="PNW85998">
    <property type="protein sequence ID" value="PNW85998"/>
    <property type="gene ID" value="CHLRE_03g203569v5"/>
</dbReference>
<feature type="compositionally biased region" description="Pro residues" evidence="1">
    <location>
        <begin position="281"/>
        <end position="292"/>
    </location>
</feature>
<accession>A0A2K3DZN6</accession>
<feature type="compositionally biased region" description="Pro residues" evidence="1">
    <location>
        <begin position="237"/>
        <end position="249"/>
    </location>
</feature>
<dbReference type="AlphaFoldDB" id="A0A2K3DZN6"/>
<dbReference type="Proteomes" id="UP000006906">
    <property type="component" value="Chromosome 3"/>
</dbReference>
<keyword evidence="3" id="KW-1185">Reference proteome</keyword>
<feature type="region of interest" description="Disordered" evidence="1">
    <location>
        <begin position="205"/>
        <end position="298"/>
    </location>
</feature>
<organism evidence="2 3">
    <name type="scientific">Chlamydomonas reinhardtii</name>
    <name type="common">Chlamydomonas smithii</name>
    <dbReference type="NCBI Taxonomy" id="3055"/>
    <lineage>
        <taxon>Eukaryota</taxon>
        <taxon>Viridiplantae</taxon>
        <taxon>Chlorophyta</taxon>
        <taxon>core chlorophytes</taxon>
        <taxon>Chlorophyceae</taxon>
        <taxon>CS clade</taxon>
        <taxon>Chlamydomonadales</taxon>
        <taxon>Chlamydomonadaceae</taxon>
        <taxon>Chlamydomonas</taxon>
    </lineage>
</organism>
<gene>
    <name evidence="2" type="ORF">CHLRE_03g203569v5</name>
</gene>
<dbReference type="KEGG" id="cre:CHLRE_03g203569v5"/>
<evidence type="ECO:0000313" key="2">
    <source>
        <dbReference type="EMBL" id="PNW85998.1"/>
    </source>
</evidence>
<name>A0A2K3DZN6_CHLRE</name>